<protein>
    <submittedName>
        <fullName evidence="3">M23 family metallopeptidase</fullName>
        <ecNumber evidence="3">3.4.-.-</ecNumber>
    </submittedName>
</protein>
<feature type="signal peptide" evidence="1">
    <location>
        <begin position="1"/>
        <end position="19"/>
    </location>
</feature>
<proteinExistence type="predicted"/>
<keyword evidence="4" id="KW-1185">Reference proteome</keyword>
<dbReference type="SUPFAM" id="SSF51261">
    <property type="entry name" value="Duplicated hybrid motif"/>
    <property type="match status" value="2"/>
</dbReference>
<sequence length="630" mass="71381">MKLNKLALLLLLTANTAIAQYGYDTAYLMFPIRPGDRNYLAGTMGEIRGTHFHAGIDIRTSGIEGLPVYAPADGYISRVKISTGGYGNALYLTHPNGLTTVYGHLKSFSKPLAEWVRAQQYAKESFDVELFPARNQFSYKKGEVFAASGNTGGSSGPHLHFEIRDQEQKILDPMRFHFKELIDEAPPLIRKVAFTTMDIKSRINGQFGRFEFDVTKEGDSFVMHTPLTFEGTIGVEIYAYDRFDGTWSKNGIPCIEVMLDDQKMFSQSITKLSFDEMRNVAVHMNYGEYLTSGQKFTKLWVDDGNWLKVYEAKDWQGMLKIKDSSDHRLEIRTWDSYNNYSYFKTTLSDKGKRSNATIKSLGKLRREGYEITGNVMELTNPNGVARQNVLLYSAGQAYELPPVYHVGANDFYLWDLRNGLPDSVDLCGTMQKYDFKAMVSPHHDYSFFDKDMDVAFNRYSLFDTLYLAVKDKKIENGREVFAIDNVLDPLRRSAKVTLKPMQLYDKEKSAVYSYSAKGNLGYVGGAWDKDGISFLTTSLGTWTVATDSVPPTIKPAVINKSECRLIIEDDLSGIKSWKGTIDGEWVLLNYEYKKKLLWTEKLDASKPFDGEFVVVVTDNAGNETVYKTKL</sequence>
<evidence type="ECO:0000259" key="2">
    <source>
        <dbReference type="Pfam" id="PF01551"/>
    </source>
</evidence>
<dbReference type="InterPro" id="IPR050570">
    <property type="entry name" value="Cell_wall_metabolism_enzyme"/>
</dbReference>
<dbReference type="EC" id="3.4.-.-" evidence="3"/>
<dbReference type="Pfam" id="PF01551">
    <property type="entry name" value="Peptidase_M23"/>
    <property type="match status" value="1"/>
</dbReference>
<dbReference type="RefSeq" id="WP_317487219.1">
    <property type="nucleotide sequence ID" value="NZ_CP136051.1"/>
</dbReference>
<dbReference type="CDD" id="cd12797">
    <property type="entry name" value="M23_peptidase"/>
    <property type="match status" value="1"/>
</dbReference>
<evidence type="ECO:0000256" key="1">
    <source>
        <dbReference type="SAM" id="SignalP"/>
    </source>
</evidence>
<gene>
    <name evidence="3" type="ORF">RT717_15115</name>
</gene>
<dbReference type="Proteomes" id="UP001302349">
    <property type="component" value="Chromosome"/>
</dbReference>
<dbReference type="GO" id="GO:0016787">
    <property type="term" value="F:hydrolase activity"/>
    <property type="evidence" value="ECO:0007669"/>
    <property type="project" value="UniProtKB-KW"/>
</dbReference>
<feature type="domain" description="M23ase beta-sheet core" evidence="2">
    <location>
        <begin position="52"/>
        <end position="119"/>
    </location>
</feature>
<name>A0ABZ0IJS6_9BACT</name>
<evidence type="ECO:0000313" key="4">
    <source>
        <dbReference type="Proteomes" id="UP001302349"/>
    </source>
</evidence>
<accession>A0ABZ0IJS6</accession>
<dbReference type="InterPro" id="IPR011055">
    <property type="entry name" value="Dup_hybrid_motif"/>
</dbReference>
<dbReference type="EMBL" id="CP136051">
    <property type="protein sequence ID" value="WOK04409.1"/>
    <property type="molecule type" value="Genomic_DNA"/>
</dbReference>
<dbReference type="InterPro" id="IPR016047">
    <property type="entry name" value="M23ase_b-sheet_dom"/>
</dbReference>
<dbReference type="PANTHER" id="PTHR21666">
    <property type="entry name" value="PEPTIDASE-RELATED"/>
    <property type="match status" value="1"/>
</dbReference>
<feature type="chain" id="PRO_5045466861" evidence="1">
    <location>
        <begin position="20"/>
        <end position="630"/>
    </location>
</feature>
<evidence type="ECO:0000313" key="3">
    <source>
        <dbReference type="EMBL" id="WOK04409.1"/>
    </source>
</evidence>
<keyword evidence="1" id="KW-0732">Signal</keyword>
<dbReference type="PANTHER" id="PTHR21666:SF270">
    <property type="entry name" value="MUREIN HYDROLASE ACTIVATOR ENVC"/>
    <property type="match status" value="1"/>
</dbReference>
<organism evidence="3 4">
    <name type="scientific">Imperialibacter roseus</name>
    <dbReference type="NCBI Taxonomy" id="1324217"/>
    <lineage>
        <taxon>Bacteria</taxon>
        <taxon>Pseudomonadati</taxon>
        <taxon>Bacteroidota</taxon>
        <taxon>Cytophagia</taxon>
        <taxon>Cytophagales</taxon>
        <taxon>Flammeovirgaceae</taxon>
        <taxon>Imperialibacter</taxon>
    </lineage>
</organism>
<dbReference type="Gene3D" id="2.70.70.10">
    <property type="entry name" value="Glucose Permease (Domain IIA)"/>
    <property type="match status" value="1"/>
</dbReference>
<reference evidence="3 4" key="1">
    <citation type="journal article" date="2023" name="Microbiol. Resour. Announc.">
        <title>Complete Genome Sequence of Imperialibacter roseus strain P4T.</title>
        <authorList>
            <person name="Tizabi D.R."/>
            <person name="Bachvaroff T."/>
            <person name="Hill R.T."/>
        </authorList>
    </citation>
    <scope>NUCLEOTIDE SEQUENCE [LARGE SCALE GENOMIC DNA]</scope>
    <source>
        <strain evidence="3 4">P4T</strain>
    </source>
</reference>
<keyword evidence="3" id="KW-0378">Hydrolase</keyword>